<proteinExistence type="predicted"/>
<gene>
    <name evidence="2" type="ORF">Lsan_0275</name>
</gene>
<dbReference type="EMBL" id="LNYU01000006">
    <property type="protein sequence ID" value="KTD67616.1"/>
    <property type="molecule type" value="Genomic_DNA"/>
</dbReference>
<accession>A0A0W0ZEX2</accession>
<dbReference type="RefSeq" id="WP_237762006.1">
    <property type="nucleotide sequence ID" value="NZ_CAAAIH010000013.1"/>
</dbReference>
<dbReference type="Proteomes" id="UP000054703">
    <property type="component" value="Unassembled WGS sequence"/>
</dbReference>
<feature type="coiled-coil region" evidence="1">
    <location>
        <begin position="739"/>
        <end position="766"/>
    </location>
</feature>
<dbReference type="PATRIC" id="fig|45074.5.peg.292"/>
<evidence type="ECO:0000313" key="3">
    <source>
        <dbReference type="Proteomes" id="UP000054703"/>
    </source>
</evidence>
<organism evidence="2 3">
    <name type="scientific">Legionella santicrucis</name>
    <dbReference type="NCBI Taxonomy" id="45074"/>
    <lineage>
        <taxon>Bacteria</taxon>
        <taxon>Pseudomonadati</taxon>
        <taxon>Pseudomonadota</taxon>
        <taxon>Gammaproteobacteria</taxon>
        <taxon>Legionellales</taxon>
        <taxon>Legionellaceae</taxon>
        <taxon>Legionella</taxon>
    </lineage>
</organism>
<feature type="coiled-coil region" evidence="1">
    <location>
        <begin position="486"/>
        <end position="513"/>
    </location>
</feature>
<sequence>MSDIFDAIKDLETKLIEINKGSSLVINTQLFREELSEQWFVNLDLWPDHPSKSKSVATPEQLQEYSNQVLQAVFNIANASKDGYVTAITNIKMLIKSFNSLDKYTWVPKIVDNQTYQIGKALQKFLKKALSEELLSQVPQSVWMVKTVEVREPAKQLLTGLKEILGKRLTIYELHSSSEKIKENVGYLQIKNERRTLWRQQATVLSNNNSEAQQLFLNVSTTINQMLPTETDQLEEYHQKLEEMRQAMKKKLEELKVAKQEFDTFNQGWKEDNEKMKLPKMIKTSPFIRALAFNDEIEAKREWTRLFNDIKVESELYNERIGDALLADFEVGGKLLNETDFCREMILDFINEESGALYTQIKEVILLQQYIEQLKKGDVALPTIEKPSSLGGEYPAISLNIILSQEDVPSKRLAADKESYTLAIKELDAYQQQLLQQKEDLEFRYHKGNPLPSEANDSRFKGIFIEVRRNEQEKLLPQIQELGYQINAVKELIQKATLEVKGLERGLIKLNRDEALTISTRRIQETLLGLEDSQIKLSNAECADTLHYQKHFKDTSSITQTYDSHFKFMTKNMSEIQKEIEHETSSSENLIEKQKEREKFLKAAKDKLIQFKKDLDESPELYIPSAKIPKNELINCLECSSSTELMQFFDQLYTHEENANSWGGWNFTRFKDYWNHNTSFLAESDLEYDLSTTSEYIEGKIQFIEKELAGTENKPESVWIPENNLWNLQKSYETIISQKHQDESRLSQLQTEQRKLEAEKNEKLERLNTEYAPSKQLFEKAKLAHQLSQLANSQAVFALDILKLDYALTDIEEKEISFNKALKEFSQFKNEDLIAQIKDSEEELKKISDSISQAPHKEKSVNELVKHVESSILYLEKEWEKVFSFALSTVPPTEINPEQYQELQMLKRQMYASLEEKGLNATYTMLNAKITDQQMALLIIKELVEIQINSARLLDKAALIASSSSIDRNQLYEEINQFQAQIEGRMTAISEFQNVIVNEKFAATAQMLQELTRIRNILEHLEKLLKINDIYSGFVKRIEACKPDMVLVRKKLLREIEAFTNGELGTSLIEIRNNNDSTVQKELALILKMHNKIDFFSCLYAPNSLFEEMEKEEDKQNIFKQLNQVIDEYKILIQRYNELPQKAVKVKQALYIDIINFQSSELVTTLEELRNSDDSEIQGKMNRIISLESNLDEFKTNYNEKEIKKEIEFDSARSSLGAKYFGTKSIFDNYLQERANTFWFKDFLSSIAAFALGCIGYKTEAQLRQNYLDELQTSVQVYQESSCENDTKKLLQKINYGLSRFSPRNKAGEEGYDKSLHAKLSGFKKEVKFVQEKFATNEPKENKSLLGVSSF</sequence>
<keyword evidence="1" id="KW-0175">Coiled coil</keyword>
<protein>
    <submittedName>
        <fullName evidence="2">Uncharacterized protein</fullName>
    </submittedName>
</protein>
<name>A0A0W0ZEX2_9GAMM</name>
<keyword evidence="3" id="KW-1185">Reference proteome</keyword>
<evidence type="ECO:0000256" key="1">
    <source>
        <dbReference type="SAM" id="Coils"/>
    </source>
</evidence>
<evidence type="ECO:0000313" key="2">
    <source>
        <dbReference type="EMBL" id="KTD67616.1"/>
    </source>
</evidence>
<feature type="coiled-coil region" evidence="1">
    <location>
        <begin position="227"/>
        <end position="261"/>
    </location>
</feature>
<comment type="caution">
    <text evidence="2">The sequence shown here is derived from an EMBL/GenBank/DDBJ whole genome shotgun (WGS) entry which is preliminary data.</text>
</comment>
<reference evidence="2 3" key="1">
    <citation type="submission" date="2015-11" db="EMBL/GenBank/DDBJ databases">
        <title>Genomic analysis of 38 Legionella species identifies large and diverse effector repertoires.</title>
        <authorList>
            <person name="Burstein D."/>
            <person name="Amaro F."/>
            <person name="Zusman T."/>
            <person name="Lifshitz Z."/>
            <person name="Cohen O."/>
            <person name="Gilbert J.A."/>
            <person name="Pupko T."/>
            <person name="Shuman H.A."/>
            <person name="Segal G."/>
        </authorList>
    </citation>
    <scope>NUCLEOTIDE SEQUENCE [LARGE SCALE GENOMIC DNA]</scope>
    <source>
        <strain evidence="2 3">SC-63-C7</strain>
    </source>
</reference>